<organism evidence="1 2">
    <name type="scientific">Paraburkholderia fungorum</name>
    <dbReference type="NCBI Taxonomy" id="134537"/>
    <lineage>
        <taxon>Bacteria</taxon>
        <taxon>Pseudomonadati</taxon>
        <taxon>Pseudomonadota</taxon>
        <taxon>Betaproteobacteria</taxon>
        <taxon>Burkholderiales</taxon>
        <taxon>Burkholderiaceae</taxon>
        <taxon>Paraburkholderia</taxon>
    </lineage>
</organism>
<dbReference type="Proteomes" id="UP001246473">
    <property type="component" value="Unassembled WGS sequence"/>
</dbReference>
<protein>
    <submittedName>
        <fullName evidence="1">Uncharacterized protein</fullName>
    </submittedName>
</protein>
<proteinExistence type="predicted"/>
<evidence type="ECO:0000313" key="1">
    <source>
        <dbReference type="EMBL" id="MDT8837643.1"/>
    </source>
</evidence>
<name>A0AAP5UT41_9BURK</name>
<comment type="caution">
    <text evidence="1">The sequence shown here is derived from an EMBL/GenBank/DDBJ whole genome shotgun (WGS) entry which is preliminary data.</text>
</comment>
<sequence length="222" mass="24255">MGNIESSKDVDACIGSRGRFAAGQLVKVSFDRPKRSREVWIHRAELTEYAHLIAYAEETAHLKDVPSIAAIESSLVPVCPRCLDELLVRSEEQPVQVTSRESAFDTSLVAEDANVSEGVPSCPVHGLARLKRTSPQIANANDSGGLLPCSALIKTILASDKHENVFWFEADYLRKRFGPGIDLTSSTCRLKPAEQGEALLEGAARVCPRCLRDFLVHNGVEV</sequence>
<reference evidence="1" key="1">
    <citation type="submission" date="2022-08" db="EMBL/GenBank/DDBJ databases">
        <authorList>
            <person name="Kim S.-J."/>
        </authorList>
    </citation>
    <scope>NUCLEOTIDE SEQUENCE</scope>
    <source>
        <strain evidence="1">KJ</strain>
    </source>
</reference>
<gene>
    <name evidence="1" type="ORF">ParKJ_09470</name>
</gene>
<dbReference type="RefSeq" id="WP_146153361.1">
    <property type="nucleotide sequence ID" value="NZ_CP099623.1"/>
</dbReference>
<evidence type="ECO:0000313" key="2">
    <source>
        <dbReference type="Proteomes" id="UP001246473"/>
    </source>
</evidence>
<dbReference type="EMBL" id="JANSLM010000003">
    <property type="protein sequence ID" value="MDT8837643.1"/>
    <property type="molecule type" value="Genomic_DNA"/>
</dbReference>
<accession>A0AAP5UT41</accession>
<dbReference type="AlphaFoldDB" id="A0AAP5UT41"/>